<accession>A0A3G5ADA3</accession>
<name>A0A3G5ADA3_9VIRU</name>
<evidence type="ECO:0000313" key="1">
    <source>
        <dbReference type="EMBL" id="AYV84251.1"/>
    </source>
</evidence>
<proteinExistence type="predicted"/>
<organism evidence="1">
    <name type="scientific">Hyperionvirus sp</name>
    <dbReference type="NCBI Taxonomy" id="2487770"/>
    <lineage>
        <taxon>Viruses</taxon>
        <taxon>Varidnaviria</taxon>
        <taxon>Bamfordvirae</taxon>
        <taxon>Nucleocytoviricota</taxon>
        <taxon>Megaviricetes</taxon>
        <taxon>Imitervirales</taxon>
        <taxon>Mimiviridae</taxon>
        <taxon>Klosneuvirinae</taxon>
    </lineage>
</organism>
<protein>
    <submittedName>
        <fullName evidence="1">Uncharacterized protein</fullName>
    </submittedName>
</protein>
<sequence length="107" mass="12835">MAEHSLSDTEKIEVIDKVIGLIPDIRKRRAFLIENILTVKEGGDQYVLELIDSKGRAYYRDKYRCVFDASYKLVGIWDFMYEAGRYKYYIFGDEKEKIERIRRMHKN</sequence>
<dbReference type="EMBL" id="MK072402">
    <property type="protein sequence ID" value="AYV84251.1"/>
    <property type="molecule type" value="Genomic_DNA"/>
</dbReference>
<reference evidence="1" key="1">
    <citation type="submission" date="2018-10" db="EMBL/GenBank/DDBJ databases">
        <title>Hidden diversity of soil giant viruses.</title>
        <authorList>
            <person name="Schulz F."/>
            <person name="Alteio L."/>
            <person name="Goudeau D."/>
            <person name="Ryan E.M."/>
            <person name="Malmstrom R.R."/>
            <person name="Blanchard J."/>
            <person name="Woyke T."/>
        </authorList>
    </citation>
    <scope>NUCLEOTIDE SEQUENCE</scope>
    <source>
        <strain evidence="1">HYV1</strain>
    </source>
</reference>
<gene>
    <name evidence="1" type="ORF">Hyperionvirus20_29</name>
</gene>